<comment type="caution">
    <text evidence="2">The sequence shown here is derived from an EMBL/GenBank/DDBJ whole genome shotgun (WGS) entry which is preliminary data.</text>
</comment>
<reference evidence="3" key="1">
    <citation type="submission" date="2015-07" db="EMBL/GenBank/DDBJ databases">
        <title>Genome sequencing project for genomic taxonomy and phylogenomics of Bacillus-like bacteria.</title>
        <authorList>
            <person name="Liu B."/>
            <person name="Wang J."/>
            <person name="Zhu Y."/>
            <person name="Liu G."/>
            <person name="Chen Q."/>
            <person name="Chen Z."/>
            <person name="Lan J."/>
            <person name="Che J."/>
            <person name="Ge C."/>
            <person name="Shi H."/>
            <person name="Pan Z."/>
            <person name="Liu X."/>
        </authorList>
    </citation>
    <scope>NUCLEOTIDE SEQUENCE [LARGE SCALE GENOMIC DNA]</scope>
    <source>
        <strain evidence="3">DSM 9887</strain>
    </source>
</reference>
<dbReference type="EMBL" id="LGIQ01000011">
    <property type="protein sequence ID" value="KNB69751.1"/>
    <property type="molecule type" value="Genomic_DNA"/>
</dbReference>
<dbReference type="OrthoDB" id="2470084at2"/>
<dbReference type="PATRIC" id="fig|54915.3.peg.4867"/>
<dbReference type="RefSeq" id="WP_049741783.1">
    <property type="nucleotide sequence ID" value="NZ_BJON01000009.1"/>
</dbReference>
<proteinExistence type="predicted"/>
<dbReference type="Proteomes" id="UP000319578">
    <property type="component" value="Unassembled WGS sequence"/>
</dbReference>
<evidence type="ECO:0000313" key="1">
    <source>
        <dbReference type="EMBL" id="GED68912.1"/>
    </source>
</evidence>
<evidence type="ECO:0000313" key="4">
    <source>
        <dbReference type="Proteomes" id="UP000319578"/>
    </source>
</evidence>
<reference evidence="2" key="2">
    <citation type="submission" date="2015-07" db="EMBL/GenBank/DDBJ databases">
        <title>MeaNS - Measles Nucleotide Surveillance Program.</title>
        <authorList>
            <person name="Tran T."/>
            <person name="Druce J."/>
        </authorList>
    </citation>
    <scope>NUCLEOTIDE SEQUENCE</scope>
    <source>
        <strain evidence="2">DSM 9887</strain>
    </source>
</reference>
<accession>A0A0K9YM52</accession>
<dbReference type="EMBL" id="BJON01000009">
    <property type="protein sequence ID" value="GED68912.1"/>
    <property type="molecule type" value="Genomic_DNA"/>
</dbReference>
<name>A0A0K9YM52_9BACL</name>
<organism evidence="2 3">
    <name type="scientific">Brevibacillus reuszeri</name>
    <dbReference type="NCBI Taxonomy" id="54915"/>
    <lineage>
        <taxon>Bacteria</taxon>
        <taxon>Bacillati</taxon>
        <taxon>Bacillota</taxon>
        <taxon>Bacilli</taxon>
        <taxon>Bacillales</taxon>
        <taxon>Paenibacillaceae</taxon>
        <taxon>Brevibacillus</taxon>
    </lineage>
</organism>
<dbReference type="Proteomes" id="UP000036834">
    <property type="component" value="Unassembled WGS sequence"/>
</dbReference>
<sequence>MIMRDIEKALQQSNCNHWRFNSLTLSKQALVHVCRNIYVENEMCKVLQLGGGDSALFWKSLGELELLPVHATILEHHPIRAKELKESLVDTPHLTLVSSSLKQITDEEWKKVFDHPKQSKERWSSIGQLVPESQADLFSIRHAFYSDLDQLSIPAHSIDVMIVDGPHGNGRSLAYPLFSDVLKPDALILVDDFDHYPFLVDLGQIYRYEEVFREISGDRRWVLVKLAGTKTDTHAN</sequence>
<protein>
    <recommendedName>
        <fullName evidence="5">Class I SAM-dependent methyltransferase</fullName>
    </recommendedName>
</protein>
<evidence type="ECO:0008006" key="5">
    <source>
        <dbReference type="Google" id="ProtNLM"/>
    </source>
</evidence>
<gene>
    <name evidence="2" type="ORF">ADS79_28310</name>
    <name evidence="1" type="ORF">BRE01_26140</name>
</gene>
<evidence type="ECO:0000313" key="2">
    <source>
        <dbReference type="EMBL" id="KNB69751.1"/>
    </source>
</evidence>
<dbReference type="AlphaFoldDB" id="A0A0K9YM52"/>
<evidence type="ECO:0000313" key="3">
    <source>
        <dbReference type="Proteomes" id="UP000036834"/>
    </source>
</evidence>
<keyword evidence="4" id="KW-1185">Reference proteome</keyword>
<dbReference type="STRING" id="54915.ADS79_28310"/>
<reference evidence="1 4" key="3">
    <citation type="submission" date="2019-06" db="EMBL/GenBank/DDBJ databases">
        <title>Whole genome shotgun sequence of Brevibacillus reuszeri NBRC 15719.</title>
        <authorList>
            <person name="Hosoyama A."/>
            <person name="Uohara A."/>
            <person name="Ohji S."/>
            <person name="Ichikawa N."/>
        </authorList>
    </citation>
    <scope>NUCLEOTIDE SEQUENCE [LARGE SCALE GENOMIC DNA]</scope>
    <source>
        <strain evidence="1 4">NBRC 15719</strain>
    </source>
</reference>